<evidence type="ECO:0000256" key="5">
    <source>
        <dbReference type="SAM" id="Phobius"/>
    </source>
</evidence>
<gene>
    <name evidence="7" type="ORF">ACFMB1_08830</name>
</gene>
<organism evidence="7 8">
    <name type="scientific">Hyphococcus aureus</name>
    <dbReference type="NCBI Taxonomy" id="2666033"/>
    <lineage>
        <taxon>Bacteria</taxon>
        <taxon>Pseudomonadati</taxon>
        <taxon>Pseudomonadota</taxon>
        <taxon>Alphaproteobacteria</taxon>
        <taxon>Parvularculales</taxon>
        <taxon>Parvularculaceae</taxon>
        <taxon>Hyphococcus</taxon>
    </lineage>
</organism>
<dbReference type="SUPFAM" id="SSF103473">
    <property type="entry name" value="MFS general substrate transporter"/>
    <property type="match status" value="1"/>
</dbReference>
<feature type="transmembrane region" description="Helical" evidence="5">
    <location>
        <begin position="330"/>
        <end position="351"/>
    </location>
</feature>
<dbReference type="InterPro" id="IPR011701">
    <property type="entry name" value="MFS"/>
</dbReference>
<accession>A0ABW1KVU9</accession>
<evidence type="ECO:0000256" key="2">
    <source>
        <dbReference type="ARBA" id="ARBA00022692"/>
    </source>
</evidence>
<dbReference type="InterPro" id="IPR020846">
    <property type="entry name" value="MFS_dom"/>
</dbReference>
<reference evidence="7 8" key="1">
    <citation type="submission" date="2024-09" db="EMBL/GenBank/DDBJ databases">
        <authorList>
            <person name="Zhang Z.-H."/>
        </authorList>
    </citation>
    <scope>NUCLEOTIDE SEQUENCE [LARGE SCALE GENOMIC DNA]</scope>
    <source>
        <strain evidence="7 8">HHTR114</strain>
    </source>
</reference>
<feature type="transmembrane region" description="Helical" evidence="5">
    <location>
        <begin position="420"/>
        <end position="440"/>
    </location>
</feature>
<feature type="transmembrane region" description="Helical" evidence="5">
    <location>
        <begin position="357"/>
        <end position="381"/>
    </location>
</feature>
<dbReference type="PANTHER" id="PTHR23508:SF10">
    <property type="entry name" value="CARBOXYLIC ACID TRANSPORTER PROTEIN HOMOLOG"/>
    <property type="match status" value="1"/>
</dbReference>
<comment type="caution">
    <text evidence="7">The sequence shown here is derived from an EMBL/GenBank/DDBJ whole genome shotgun (WGS) entry which is preliminary data.</text>
</comment>
<dbReference type="Pfam" id="PF07690">
    <property type="entry name" value="MFS_1"/>
    <property type="match status" value="1"/>
</dbReference>
<dbReference type="PROSITE" id="PS50850">
    <property type="entry name" value="MFS"/>
    <property type="match status" value="1"/>
</dbReference>
<feature type="transmembrane region" description="Helical" evidence="5">
    <location>
        <begin position="96"/>
        <end position="116"/>
    </location>
</feature>
<comment type="subcellular location">
    <subcellularLocation>
        <location evidence="1">Membrane</location>
        <topology evidence="1">Multi-pass membrane protein</topology>
    </subcellularLocation>
</comment>
<name>A0ABW1KVU9_9PROT</name>
<evidence type="ECO:0000256" key="3">
    <source>
        <dbReference type="ARBA" id="ARBA00022989"/>
    </source>
</evidence>
<dbReference type="Proteomes" id="UP001596116">
    <property type="component" value="Unassembled WGS sequence"/>
</dbReference>
<keyword evidence="4 5" id="KW-0472">Membrane</keyword>
<feature type="transmembrane region" description="Helical" evidence="5">
    <location>
        <begin position="31"/>
        <end position="56"/>
    </location>
</feature>
<evidence type="ECO:0000256" key="4">
    <source>
        <dbReference type="ARBA" id="ARBA00023136"/>
    </source>
</evidence>
<evidence type="ECO:0000313" key="7">
    <source>
        <dbReference type="EMBL" id="MFC6035644.1"/>
    </source>
</evidence>
<keyword evidence="8" id="KW-1185">Reference proteome</keyword>
<evidence type="ECO:0000259" key="6">
    <source>
        <dbReference type="PROSITE" id="PS50850"/>
    </source>
</evidence>
<dbReference type="InterPro" id="IPR036259">
    <property type="entry name" value="MFS_trans_sf"/>
</dbReference>
<evidence type="ECO:0000313" key="8">
    <source>
        <dbReference type="Proteomes" id="UP001596116"/>
    </source>
</evidence>
<sequence length="450" mass="47925">MTEATLRGQPKILDLSDFLANRKFNRFHTTLIILSCLVTFFDGVDFGLIAYVAPYIRDELHLTSDEIGLVFSSSIVGQIVGALICTYIADRIGRRPVIIVCTVLASLLTIAMGLSTSFEQLLIVRLLGGMTIGGLLPVAWALNIEAMPSARRATAVALVMFGFTLGGSFAGPLTNLIAPAYGWEMAFIAAGAMTLLMAIILVRTLPESARFLASRSASFEKIAPILQRVDPAFNPSQYEGYVLTDEKRAEKNFNPVDLFRGPLLFITPFIWGSYFFSSIAAYLGALWGPIFFEQLGMARDHAALLGASSGLAGAVLSVVLLRFTEIRGPAWVALFPLLATPFFLLIGVGVLGPAMLAPVIFTGMVLKYGGHGCVVSIIGLFYPSAIRSNAGGWANAVGKAGGVLGPIIGAYFVSSADDVLGAYFVLAGCTLLVAVCVFGLSKVVARNIQS</sequence>
<feature type="transmembrane region" description="Helical" evidence="5">
    <location>
        <begin position="68"/>
        <end position="89"/>
    </location>
</feature>
<keyword evidence="2 5" id="KW-0812">Transmembrane</keyword>
<evidence type="ECO:0000256" key="1">
    <source>
        <dbReference type="ARBA" id="ARBA00004141"/>
    </source>
</evidence>
<feature type="transmembrane region" description="Helical" evidence="5">
    <location>
        <begin position="154"/>
        <end position="173"/>
    </location>
</feature>
<feature type="transmembrane region" description="Helical" evidence="5">
    <location>
        <begin position="185"/>
        <end position="205"/>
    </location>
</feature>
<dbReference type="PANTHER" id="PTHR23508">
    <property type="entry name" value="CARBOXYLIC ACID TRANSPORTER PROTEIN HOMOLOG"/>
    <property type="match status" value="1"/>
</dbReference>
<proteinExistence type="predicted"/>
<dbReference type="PROSITE" id="PS00217">
    <property type="entry name" value="SUGAR_TRANSPORT_2"/>
    <property type="match status" value="1"/>
</dbReference>
<dbReference type="EMBL" id="JBHPON010000001">
    <property type="protein sequence ID" value="MFC6035644.1"/>
    <property type="molecule type" value="Genomic_DNA"/>
</dbReference>
<dbReference type="RefSeq" id="WP_379878903.1">
    <property type="nucleotide sequence ID" value="NZ_JBHPON010000001.1"/>
</dbReference>
<dbReference type="Gene3D" id="1.20.1250.20">
    <property type="entry name" value="MFS general substrate transporter like domains"/>
    <property type="match status" value="1"/>
</dbReference>
<feature type="transmembrane region" description="Helical" evidence="5">
    <location>
        <begin position="122"/>
        <end position="142"/>
    </location>
</feature>
<feature type="domain" description="Major facilitator superfamily (MFS) profile" evidence="6">
    <location>
        <begin position="31"/>
        <end position="445"/>
    </location>
</feature>
<protein>
    <submittedName>
        <fullName evidence="7">MFS transporter</fullName>
    </submittedName>
</protein>
<dbReference type="InterPro" id="IPR005829">
    <property type="entry name" value="Sugar_transporter_CS"/>
</dbReference>
<feature type="transmembrane region" description="Helical" evidence="5">
    <location>
        <begin position="393"/>
        <end position="414"/>
    </location>
</feature>
<feature type="transmembrane region" description="Helical" evidence="5">
    <location>
        <begin position="302"/>
        <end position="323"/>
    </location>
</feature>
<keyword evidence="3 5" id="KW-1133">Transmembrane helix</keyword>
<feature type="transmembrane region" description="Helical" evidence="5">
    <location>
        <begin position="269"/>
        <end position="290"/>
    </location>
</feature>